<dbReference type="PANTHER" id="PTHR15092:SF22">
    <property type="entry name" value="POLY(A)-SPECIFIC RIBONUCLEASE PNLDC1"/>
    <property type="match status" value="1"/>
</dbReference>
<sequence length="445" mass="51282">NQRDFSFHCRYVVHSYNFFLFPSTWGVTDVEFTLSASSIQFLSHYGFDYNKVCNLSARNLEQRKVFSQTMPLSSWSCSSALDRDVLKKAIDEVTCWIAAAEEEETMILQDLSGMKQGASLRHLWALSGFITSEPLGLLLSFVMVKKVSPQRRRLLENSPDDCCQKELILLSARGFTNLFQILVQAKKPLVGHNMLMDLMHLHDKFYKPLPESYEEFKRNIHNLFPVLIDTKTVTKSIWKVRRKGFLVWMRQFPQRAKGIYSFWFCWALIAEKKSPHEAGYDAFLCGSGKMPLQYFFHGALEADPSFPQYLSVLAEYLNKVNFIRGGASSINFSGEDVPCHHPPLLVVHVRGWPGLNEKQIYQEFKALCRFDVRQLSKNQFLLLSNKFKEVRLVLREYKRHPHLRVSVYGHWRHSPGVNCLLQVSGVVALWSVLAFVLGGAPHCLF</sequence>
<evidence type="ECO:0000256" key="1">
    <source>
        <dbReference type="ARBA" id="ARBA00008372"/>
    </source>
</evidence>
<dbReference type="SUPFAM" id="SSF53098">
    <property type="entry name" value="Ribonuclease H-like"/>
    <property type="match status" value="1"/>
</dbReference>
<dbReference type="Gene3D" id="3.30.420.10">
    <property type="entry name" value="Ribonuclease H-like superfamily/Ribonuclease H"/>
    <property type="match status" value="2"/>
</dbReference>
<evidence type="ECO:0000313" key="2">
    <source>
        <dbReference type="Ensembl" id="ENSACOP00000001638.1"/>
    </source>
</evidence>
<reference evidence="2" key="2">
    <citation type="submission" date="2025-09" db="UniProtKB">
        <authorList>
            <consortium name="Ensembl"/>
        </authorList>
    </citation>
    <scope>IDENTIFICATION</scope>
</reference>
<dbReference type="InterPro" id="IPR051181">
    <property type="entry name" value="CAF1_poly(A)_ribonucleases"/>
</dbReference>
<accession>A0A8B9IRX8</accession>
<dbReference type="PANTHER" id="PTHR15092">
    <property type="entry name" value="POLY A -SPECIFIC RIBONUCLEASE/TARGET OF EGR1, MEMBER 1"/>
    <property type="match status" value="1"/>
</dbReference>
<dbReference type="InterPro" id="IPR036397">
    <property type="entry name" value="RNaseH_sf"/>
</dbReference>
<dbReference type="GO" id="GO:1990432">
    <property type="term" value="P:siRNA 3'-end processing"/>
    <property type="evidence" value="ECO:0007669"/>
    <property type="project" value="TreeGrafter"/>
</dbReference>
<dbReference type="GO" id="GO:0000175">
    <property type="term" value="F:3'-5'-RNA exonuclease activity"/>
    <property type="evidence" value="ECO:0007669"/>
    <property type="project" value="TreeGrafter"/>
</dbReference>
<keyword evidence="3" id="KW-1185">Reference proteome</keyword>
<dbReference type="GO" id="GO:0005783">
    <property type="term" value="C:endoplasmic reticulum"/>
    <property type="evidence" value="ECO:0007669"/>
    <property type="project" value="TreeGrafter"/>
</dbReference>
<dbReference type="Ensembl" id="ENSACOT00000001689.1">
    <property type="protein sequence ID" value="ENSACOP00000001638.1"/>
    <property type="gene ID" value="ENSACOG00000001179.1"/>
</dbReference>
<evidence type="ECO:0000313" key="3">
    <source>
        <dbReference type="Proteomes" id="UP000694522"/>
    </source>
</evidence>
<organism evidence="2 3">
    <name type="scientific">Amazona collaria</name>
    <name type="common">yellow-billed parrot</name>
    <dbReference type="NCBI Taxonomy" id="241587"/>
    <lineage>
        <taxon>Eukaryota</taxon>
        <taxon>Metazoa</taxon>
        <taxon>Chordata</taxon>
        <taxon>Craniata</taxon>
        <taxon>Vertebrata</taxon>
        <taxon>Euteleostomi</taxon>
        <taxon>Archelosauria</taxon>
        <taxon>Archosauria</taxon>
        <taxon>Dinosauria</taxon>
        <taxon>Saurischia</taxon>
        <taxon>Theropoda</taxon>
        <taxon>Coelurosauria</taxon>
        <taxon>Aves</taxon>
        <taxon>Neognathae</taxon>
        <taxon>Neoaves</taxon>
        <taxon>Telluraves</taxon>
        <taxon>Australaves</taxon>
        <taxon>Psittaciformes</taxon>
        <taxon>Psittacidae</taxon>
        <taxon>Amazona</taxon>
    </lineage>
</organism>
<dbReference type="Proteomes" id="UP000694522">
    <property type="component" value="Unplaced"/>
</dbReference>
<dbReference type="InterPro" id="IPR006941">
    <property type="entry name" value="RNase_CAF1"/>
</dbReference>
<comment type="similarity">
    <text evidence="1">Belongs to the CAF1 family.</text>
</comment>
<dbReference type="Pfam" id="PF04857">
    <property type="entry name" value="CAF1"/>
    <property type="match status" value="1"/>
</dbReference>
<dbReference type="GO" id="GO:1990431">
    <property type="term" value="P:priRNA 3'-end processing"/>
    <property type="evidence" value="ECO:0007669"/>
    <property type="project" value="TreeGrafter"/>
</dbReference>
<name>A0A8B9IRX8_9PSIT</name>
<dbReference type="GO" id="GO:0005634">
    <property type="term" value="C:nucleus"/>
    <property type="evidence" value="ECO:0007669"/>
    <property type="project" value="TreeGrafter"/>
</dbReference>
<dbReference type="InterPro" id="IPR012337">
    <property type="entry name" value="RNaseH-like_sf"/>
</dbReference>
<proteinExistence type="inferred from homology"/>
<dbReference type="GO" id="GO:0000289">
    <property type="term" value="P:nuclear-transcribed mRNA poly(A) tail shortening"/>
    <property type="evidence" value="ECO:0007669"/>
    <property type="project" value="TreeGrafter"/>
</dbReference>
<dbReference type="AlphaFoldDB" id="A0A8B9IRX8"/>
<reference evidence="2" key="1">
    <citation type="submission" date="2025-08" db="UniProtKB">
        <authorList>
            <consortium name="Ensembl"/>
        </authorList>
    </citation>
    <scope>IDENTIFICATION</scope>
</reference>
<protein>
    <submittedName>
        <fullName evidence="2">PARN like, ribonuclease domain containing 1</fullName>
    </submittedName>
</protein>
<dbReference type="GO" id="GO:0003723">
    <property type="term" value="F:RNA binding"/>
    <property type="evidence" value="ECO:0007669"/>
    <property type="project" value="TreeGrafter"/>
</dbReference>